<sequence>MAYPSVRTKSHIYPQEEIDAMCSFYKDKRCVIQNRPENSVWAHIMDAAITPSNLRLSQMLTRKLRQDRHPRHAAEVRENIVPLNVDHHMLMDGRPTRATLFLHEDLLARTLDYEQDLCDWRLSELSAGRSDPGRLEYEEVFGGIPITQHRYHTGEGFPFPRNMGSDVTPSYVCYSAKDCPGIDDPNSQKTFPIIDTLLSIPFSLLHTLPRLSGIVPISTYQQQLLMMGLAVINLWWWDLPSKLIDESKEIRNQNLNANKQDDTRKAPPYPIHHGSRNATTFETKKPTLPYGDPCTPFSGHNLNQDQHIVESDSGLGGMLSLYQGKDGLLISGNDELGEMEDVLYTNKVFVGAPVSVTLTSDAWDIQTPERIEGFDDIDSIDEDVEEKPAVCRSSSDILSWYEQVVGSGVEPLPLTSAPYERGVVGGSSTNDILMIKGLIDPRVYIHFFDLSRFSF</sequence>
<gene>
    <name evidence="2" type="ORF">M378DRAFT_163271</name>
</gene>
<dbReference type="InParanoid" id="A0A0C2WS40"/>
<proteinExistence type="predicted"/>
<feature type="region of interest" description="Disordered" evidence="1">
    <location>
        <begin position="259"/>
        <end position="285"/>
    </location>
</feature>
<dbReference type="AlphaFoldDB" id="A0A0C2WS40"/>
<dbReference type="EMBL" id="KN818249">
    <property type="protein sequence ID" value="KIL64492.1"/>
    <property type="molecule type" value="Genomic_DNA"/>
</dbReference>
<accession>A0A0C2WS40</accession>
<evidence type="ECO:0000313" key="2">
    <source>
        <dbReference type="EMBL" id="KIL64492.1"/>
    </source>
</evidence>
<evidence type="ECO:0000313" key="3">
    <source>
        <dbReference type="Proteomes" id="UP000054549"/>
    </source>
</evidence>
<organism evidence="2 3">
    <name type="scientific">Amanita muscaria (strain Koide BX008)</name>
    <dbReference type="NCBI Taxonomy" id="946122"/>
    <lineage>
        <taxon>Eukaryota</taxon>
        <taxon>Fungi</taxon>
        <taxon>Dikarya</taxon>
        <taxon>Basidiomycota</taxon>
        <taxon>Agaricomycotina</taxon>
        <taxon>Agaricomycetes</taxon>
        <taxon>Agaricomycetidae</taxon>
        <taxon>Agaricales</taxon>
        <taxon>Pluteineae</taxon>
        <taxon>Amanitaceae</taxon>
        <taxon>Amanita</taxon>
    </lineage>
</organism>
<protein>
    <submittedName>
        <fullName evidence="2">Uncharacterized protein</fullName>
    </submittedName>
</protein>
<dbReference type="OrthoDB" id="3067563at2759"/>
<dbReference type="Proteomes" id="UP000054549">
    <property type="component" value="Unassembled WGS sequence"/>
</dbReference>
<evidence type="ECO:0000256" key="1">
    <source>
        <dbReference type="SAM" id="MobiDB-lite"/>
    </source>
</evidence>
<reference evidence="2 3" key="1">
    <citation type="submission" date="2014-04" db="EMBL/GenBank/DDBJ databases">
        <title>Evolutionary Origins and Diversification of the Mycorrhizal Mutualists.</title>
        <authorList>
            <consortium name="DOE Joint Genome Institute"/>
            <consortium name="Mycorrhizal Genomics Consortium"/>
            <person name="Kohler A."/>
            <person name="Kuo A."/>
            <person name="Nagy L.G."/>
            <person name="Floudas D."/>
            <person name="Copeland A."/>
            <person name="Barry K.W."/>
            <person name="Cichocki N."/>
            <person name="Veneault-Fourrey C."/>
            <person name="LaButti K."/>
            <person name="Lindquist E.A."/>
            <person name="Lipzen A."/>
            <person name="Lundell T."/>
            <person name="Morin E."/>
            <person name="Murat C."/>
            <person name="Riley R."/>
            <person name="Ohm R."/>
            <person name="Sun H."/>
            <person name="Tunlid A."/>
            <person name="Henrissat B."/>
            <person name="Grigoriev I.V."/>
            <person name="Hibbett D.S."/>
            <person name="Martin F."/>
        </authorList>
    </citation>
    <scope>NUCLEOTIDE SEQUENCE [LARGE SCALE GENOMIC DNA]</scope>
    <source>
        <strain evidence="2 3">Koide BX008</strain>
    </source>
</reference>
<name>A0A0C2WS40_AMAMK</name>
<keyword evidence="3" id="KW-1185">Reference proteome</keyword>
<dbReference type="HOGENOM" id="CLU_708943_0_0_1"/>